<organism evidence="9 10">
    <name type="scientific">Brotaphodocola catenula</name>
    <dbReference type="NCBI Taxonomy" id="2885361"/>
    <lineage>
        <taxon>Bacteria</taxon>
        <taxon>Bacillati</taxon>
        <taxon>Bacillota</taxon>
        <taxon>Clostridia</taxon>
        <taxon>Lachnospirales</taxon>
        <taxon>Lachnospiraceae</taxon>
        <taxon>Brotaphodocola</taxon>
    </lineage>
</organism>
<dbReference type="InterPro" id="IPR000515">
    <property type="entry name" value="MetI-like"/>
</dbReference>
<evidence type="ECO:0000256" key="1">
    <source>
        <dbReference type="ARBA" id="ARBA00004651"/>
    </source>
</evidence>
<reference evidence="9" key="1">
    <citation type="submission" date="2021-10" db="EMBL/GenBank/DDBJ databases">
        <title>Anaerobic single-cell dispensing facilitates the cultivation of human gut bacteria.</title>
        <authorList>
            <person name="Afrizal A."/>
        </authorList>
    </citation>
    <scope>NUCLEOTIDE SEQUENCE</scope>
    <source>
        <strain evidence="9">CLA-AA-H274</strain>
    </source>
</reference>
<comment type="caution">
    <text evidence="9">The sequence shown here is derived from an EMBL/GenBank/DDBJ whole genome shotgun (WGS) entry which is preliminary data.</text>
</comment>
<feature type="transmembrane region" description="Helical" evidence="7">
    <location>
        <begin position="151"/>
        <end position="177"/>
    </location>
</feature>
<feature type="transmembrane region" description="Helical" evidence="7">
    <location>
        <begin position="107"/>
        <end position="128"/>
    </location>
</feature>
<comment type="subcellular location">
    <subcellularLocation>
        <location evidence="1">Cell membrane</location>
        <topology evidence="1">Multi-pass membrane protein</topology>
    </subcellularLocation>
</comment>
<keyword evidence="2" id="KW-0813">Transport</keyword>
<keyword evidence="4 7" id="KW-0812">Transmembrane</keyword>
<dbReference type="CDD" id="cd06261">
    <property type="entry name" value="TM_PBP2"/>
    <property type="match status" value="1"/>
</dbReference>
<evidence type="ECO:0000256" key="2">
    <source>
        <dbReference type="ARBA" id="ARBA00022448"/>
    </source>
</evidence>
<evidence type="ECO:0000256" key="3">
    <source>
        <dbReference type="ARBA" id="ARBA00022475"/>
    </source>
</evidence>
<feature type="transmembrane region" description="Helical" evidence="7">
    <location>
        <begin position="260"/>
        <end position="279"/>
    </location>
</feature>
<keyword evidence="5 7" id="KW-1133">Transmembrane helix</keyword>
<feature type="domain" description="ABC transmembrane type-1" evidence="8">
    <location>
        <begin position="66"/>
        <end position="278"/>
    </location>
</feature>
<dbReference type="PROSITE" id="PS50928">
    <property type="entry name" value="ABC_TM1"/>
    <property type="match status" value="1"/>
</dbReference>
<accession>A0AAE3ATS5</accession>
<feature type="transmembrane region" description="Helical" evidence="7">
    <location>
        <begin position="12"/>
        <end position="32"/>
    </location>
</feature>
<dbReference type="AlphaFoldDB" id="A0AAE3ATS5"/>
<keyword evidence="3" id="KW-1003">Cell membrane</keyword>
<name>A0AAE3ATS5_9FIRM</name>
<sequence length="288" mass="31737">MSTKKEKRNLGAYGYLIPSLLIFGVFLFYPFFKTIYLSMYKTNKMGEAKIFVGAGNYVDLLTSPSFYNSLMVTAIFVLIVVIGGMALGLLGAVLCNQAFPGIRIFSTAYALPMAIASSSAAMIFKIMLHPSIGIVNKILGLNINWINDQRYALVCVAVLTAWLNSGINFLYFSAGLSNIDESIYERASVDGANAVQKFFRLTLPGLSPIMFYTLVVNIIQAFQSFGQVKVLTQGGPGESTNLIVYSIYRDAFFNYRFGSAAAQSVILFLIIMVLTLLMFRAEKKGVSY</sequence>
<evidence type="ECO:0000256" key="5">
    <source>
        <dbReference type="ARBA" id="ARBA00022989"/>
    </source>
</evidence>
<gene>
    <name evidence="9" type="ORF">LKD32_12195</name>
</gene>
<proteinExistence type="predicted"/>
<dbReference type="PANTHER" id="PTHR30193">
    <property type="entry name" value="ABC TRANSPORTER PERMEASE PROTEIN"/>
    <property type="match status" value="1"/>
</dbReference>
<dbReference type="Gene3D" id="1.10.3720.10">
    <property type="entry name" value="MetI-like"/>
    <property type="match status" value="1"/>
</dbReference>
<protein>
    <submittedName>
        <fullName evidence="9">Sugar ABC transporter permease</fullName>
    </submittedName>
</protein>
<evidence type="ECO:0000313" key="9">
    <source>
        <dbReference type="EMBL" id="MCC2165623.1"/>
    </source>
</evidence>
<dbReference type="EMBL" id="JAJEPU010000043">
    <property type="protein sequence ID" value="MCC2165623.1"/>
    <property type="molecule type" value="Genomic_DNA"/>
</dbReference>
<evidence type="ECO:0000313" key="10">
    <source>
        <dbReference type="Proteomes" id="UP001198962"/>
    </source>
</evidence>
<feature type="transmembrane region" description="Helical" evidence="7">
    <location>
        <begin position="70"/>
        <end position="95"/>
    </location>
</feature>
<evidence type="ECO:0000259" key="8">
    <source>
        <dbReference type="PROSITE" id="PS50928"/>
    </source>
</evidence>
<dbReference type="PANTHER" id="PTHR30193:SF37">
    <property type="entry name" value="INNER MEMBRANE ABC TRANSPORTER PERMEASE PROTEIN YCJO"/>
    <property type="match status" value="1"/>
</dbReference>
<dbReference type="GO" id="GO:0055085">
    <property type="term" value="P:transmembrane transport"/>
    <property type="evidence" value="ECO:0007669"/>
    <property type="project" value="InterPro"/>
</dbReference>
<dbReference type="Proteomes" id="UP001198962">
    <property type="component" value="Unassembled WGS sequence"/>
</dbReference>
<feature type="transmembrane region" description="Helical" evidence="7">
    <location>
        <begin position="198"/>
        <end position="222"/>
    </location>
</feature>
<keyword evidence="6 7" id="KW-0472">Membrane</keyword>
<evidence type="ECO:0000256" key="6">
    <source>
        <dbReference type="ARBA" id="ARBA00023136"/>
    </source>
</evidence>
<evidence type="ECO:0000256" key="7">
    <source>
        <dbReference type="SAM" id="Phobius"/>
    </source>
</evidence>
<dbReference type="InterPro" id="IPR035906">
    <property type="entry name" value="MetI-like_sf"/>
</dbReference>
<dbReference type="GO" id="GO:0005886">
    <property type="term" value="C:plasma membrane"/>
    <property type="evidence" value="ECO:0007669"/>
    <property type="project" value="UniProtKB-SubCell"/>
</dbReference>
<dbReference type="InterPro" id="IPR051393">
    <property type="entry name" value="ABC_transporter_permease"/>
</dbReference>
<evidence type="ECO:0000256" key="4">
    <source>
        <dbReference type="ARBA" id="ARBA00022692"/>
    </source>
</evidence>
<dbReference type="SUPFAM" id="SSF161098">
    <property type="entry name" value="MetI-like"/>
    <property type="match status" value="1"/>
</dbReference>
<keyword evidence="10" id="KW-1185">Reference proteome</keyword>
<dbReference type="RefSeq" id="WP_308451885.1">
    <property type="nucleotide sequence ID" value="NZ_JAJEPU010000043.1"/>
</dbReference>